<dbReference type="SMART" id="SM01080">
    <property type="entry name" value="CHASE2"/>
    <property type="match status" value="1"/>
</dbReference>
<evidence type="ECO:0000256" key="1">
    <source>
        <dbReference type="ARBA" id="ARBA00022801"/>
    </source>
</evidence>
<dbReference type="Pfam" id="PF05226">
    <property type="entry name" value="CHASE2"/>
    <property type="match status" value="1"/>
</dbReference>
<dbReference type="InterPro" id="IPR001932">
    <property type="entry name" value="PPM-type_phosphatase-like_dom"/>
</dbReference>
<feature type="transmembrane region" description="Helical" evidence="2">
    <location>
        <begin position="361"/>
        <end position="378"/>
    </location>
</feature>
<dbReference type="PANTHER" id="PTHR43156">
    <property type="entry name" value="STAGE II SPORULATION PROTEIN E-RELATED"/>
    <property type="match status" value="1"/>
</dbReference>
<comment type="caution">
    <text evidence="5">The sequence shown here is derived from an EMBL/GenBank/DDBJ whole genome shotgun (WGS) entry which is preliminary data.</text>
</comment>
<keyword evidence="1" id="KW-0378">Hydrolase</keyword>
<accession>A0A6L6PCT0</accession>
<dbReference type="Pfam" id="PF07228">
    <property type="entry name" value="SpoIIE"/>
    <property type="match status" value="1"/>
</dbReference>
<dbReference type="InterPro" id="IPR052016">
    <property type="entry name" value="Bact_Sigma-Reg"/>
</dbReference>
<evidence type="ECO:0000313" key="5">
    <source>
        <dbReference type="EMBL" id="MTV36459.1"/>
    </source>
</evidence>
<dbReference type="RefSeq" id="WP_155461791.1">
    <property type="nucleotide sequence ID" value="NZ_WNKY01000001.1"/>
</dbReference>
<feature type="domain" description="CHASE2" evidence="4">
    <location>
        <begin position="41"/>
        <end position="377"/>
    </location>
</feature>
<feature type="transmembrane region" description="Helical" evidence="2">
    <location>
        <begin position="418"/>
        <end position="437"/>
    </location>
</feature>
<name>A0A6L6PCT0_9BURK</name>
<organism evidence="5 6">
    <name type="scientific">Duganella radicis</name>
    <dbReference type="NCBI Taxonomy" id="551988"/>
    <lineage>
        <taxon>Bacteria</taxon>
        <taxon>Pseudomonadati</taxon>
        <taxon>Pseudomonadota</taxon>
        <taxon>Betaproteobacteria</taxon>
        <taxon>Burkholderiales</taxon>
        <taxon>Oxalobacteraceae</taxon>
        <taxon>Telluria group</taxon>
        <taxon>Duganella</taxon>
    </lineage>
</organism>
<dbReference type="PANTHER" id="PTHR43156:SF2">
    <property type="entry name" value="STAGE II SPORULATION PROTEIN E"/>
    <property type="match status" value="1"/>
</dbReference>
<evidence type="ECO:0000259" key="3">
    <source>
        <dbReference type="SMART" id="SM00331"/>
    </source>
</evidence>
<dbReference type="Proteomes" id="UP000475582">
    <property type="component" value="Unassembled WGS sequence"/>
</dbReference>
<dbReference type="SUPFAM" id="SSF81606">
    <property type="entry name" value="PP2C-like"/>
    <property type="match status" value="1"/>
</dbReference>
<evidence type="ECO:0000256" key="2">
    <source>
        <dbReference type="SAM" id="Phobius"/>
    </source>
</evidence>
<keyword evidence="2" id="KW-0472">Membrane</keyword>
<feature type="domain" description="PPM-type phosphatase" evidence="3">
    <location>
        <begin position="482"/>
        <end position="700"/>
    </location>
</feature>
<feature type="transmembrane region" description="Helical" evidence="2">
    <location>
        <begin position="385"/>
        <end position="406"/>
    </location>
</feature>
<dbReference type="OrthoDB" id="9802500at2"/>
<dbReference type="SMART" id="SM00331">
    <property type="entry name" value="PP2C_SIG"/>
    <property type="match status" value="1"/>
</dbReference>
<protein>
    <submittedName>
        <fullName evidence="5">SpoIIE family protein phosphatase</fullName>
    </submittedName>
</protein>
<keyword evidence="6" id="KW-1185">Reference proteome</keyword>
<dbReference type="AlphaFoldDB" id="A0A6L6PCT0"/>
<reference evidence="5 6" key="1">
    <citation type="submission" date="2019-11" db="EMBL/GenBank/DDBJ databases">
        <title>Type strains purchased from KCTC, JCM and DSMZ.</title>
        <authorList>
            <person name="Lu H."/>
        </authorList>
    </citation>
    <scope>NUCLEOTIDE SEQUENCE [LARGE SCALE GENOMIC DNA]</scope>
    <source>
        <strain evidence="5 6">KCTC 22382</strain>
    </source>
</reference>
<dbReference type="EMBL" id="WNKY01000001">
    <property type="protein sequence ID" value="MTV36459.1"/>
    <property type="molecule type" value="Genomic_DNA"/>
</dbReference>
<gene>
    <name evidence="5" type="ORF">GM676_02535</name>
</gene>
<proteinExistence type="predicted"/>
<dbReference type="InterPro" id="IPR036457">
    <property type="entry name" value="PPM-type-like_dom_sf"/>
</dbReference>
<dbReference type="Gene3D" id="3.60.40.10">
    <property type="entry name" value="PPM-type phosphatase domain"/>
    <property type="match status" value="1"/>
</dbReference>
<evidence type="ECO:0000259" key="4">
    <source>
        <dbReference type="SMART" id="SM01080"/>
    </source>
</evidence>
<sequence length="704" mass="75257">MLRRLQTRAWGGVRAGQGRPLALLLALVLALLLARGGDGPLPALRLALFDAYQVHLPRQRLSGPVHVVNIDEAALSEYGQWPWPRTLFKELLAQIATQHPLAIGLDILMPEPDNTSPDALAARMPEGRLHDELAKLPSHDALLAEQMRHAPIVLGTAGFMHAEAGTSDAVRVWPMRVHGAAAGGNAALPVMRFPQAMSSLPMLQAAAHGQGLLSANLEKGIVRRAPLVGAVGETLVPSLSMELLRVATGSPAIEIEADADGVHSVSVGDLRVPTLPDGAVWVNFSAPAQDRYISALDVMRGRLDPSALQDKIIIVAMTGLGLSDYKTNARGDLLPGVDTHAQMIESFFDGAFLRRPQRMRWSEVAAFAACSLLTIWLLPRQRLRVGVPMAIALGVALFAAGALLFSRAGLLFDAGAVALGYAAICLSLLTSMLAAAVRDRKLSERALQLARESAARTAGELNAARRIQMASLPQAATSFPGERRFELDALLEPAREVGGDLYDFFKLDDDRVFFMVGDVSGKGLPASLFMVVAKALSRSIALRGEADMAAIMNGANRELVRENPEMLFVTSVAGILDAATGQVTLCNAGHDAPRRITADGRVELLQAADGPPLCVMDDFEYPVQQYRLQPGESLCLTTDGISEAMNEAGELYGNERLNQLLAGVATTAPAAVVQAVRDDVRRHVDGAEASDDLTLLVLRWNGPA</sequence>
<dbReference type="InterPro" id="IPR007890">
    <property type="entry name" value="CHASE2"/>
</dbReference>
<keyword evidence="2" id="KW-0812">Transmembrane</keyword>
<evidence type="ECO:0000313" key="6">
    <source>
        <dbReference type="Proteomes" id="UP000475582"/>
    </source>
</evidence>
<dbReference type="GO" id="GO:0016791">
    <property type="term" value="F:phosphatase activity"/>
    <property type="evidence" value="ECO:0007669"/>
    <property type="project" value="TreeGrafter"/>
</dbReference>
<keyword evidence="2" id="KW-1133">Transmembrane helix</keyword>